<dbReference type="Proteomes" id="UP000636479">
    <property type="component" value="Unassembled WGS sequence"/>
</dbReference>
<protein>
    <submittedName>
        <fullName evidence="1">WD40 repeat-like protein</fullName>
    </submittedName>
</protein>
<sequence>MLPTSNSFTLPTLSPFWKLSDDGWVLSEQEDLLFWLPPDFRPGFYMPLSTKVISHHKVNFSYENFMHGDNWTKCYSAIQLSA</sequence>
<evidence type="ECO:0000313" key="2">
    <source>
        <dbReference type="Proteomes" id="UP000636479"/>
    </source>
</evidence>
<name>A0A8H6W936_9AGAR</name>
<accession>A0A8H6W936</accession>
<dbReference type="EMBL" id="JACAZF010000003">
    <property type="protein sequence ID" value="KAF7309317.1"/>
    <property type="molecule type" value="Genomic_DNA"/>
</dbReference>
<proteinExistence type="predicted"/>
<evidence type="ECO:0000313" key="1">
    <source>
        <dbReference type="EMBL" id="KAF7309317.1"/>
    </source>
</evidence>
<keyword evidence="2" id="KW-1185">Reference proteome</keyword>
<dbReference type="AlphaFoldDB" id="A0A8H6W936"/>
<dbReference type="OrthoDB" id="2615105at2759"/>
<dbReference type="RefSeq" id="XP_037222767.1">
    <property type="nucleotide sequence ID" value="XM_037359882.1"/>
</dbReference>
<organism evidence="1 2">
    <name type="scientific">Mycena indigotica</name>
    <dbReference type="NCBI Taxonomy" id="2126181"/>
    <lineage>
        <taxon>Eukaryota</taxon>
        <taxon>Fungi</taxon>
        <taxon>Dikarya</taxon>
        <taxon>Basidiomycota</taxon>
        <taxon>Agaricomycotina</taxon>
        <taxon>Agaricomycetes</taxon>
        <taxon>Agaricomycetidae</taxon>
        <taxon>Agaricales</taxon>
        <taxon>Marasmiineae</taxon>
        <taxon>Mycenaceae</taxon>
        <taxon>Mycena</taxon>
    </lineage>
</organism>
<comment type="caution">
    <text evidence="1">The sequence shown here is derived from an EMBL/GenBank/DDBJ whole genome shotgun (WGS) entry which is preliminary data.</text>
</comment>
<reference evidence="1" key="1">
    <citation type="submission" date="2020-05" db="EMBL/GenBank/DDBJ databases">
        <title>Mycena genomes resolve the evolution of fungal bioluminescence.</title>
        <authorList>
            <person name="Tsai I.J."/>
        </authorList>
    </citation>
    <scope>NUCLEOTIDE SEQUENCE</scope>
    <source>
        <strain evidence="1">171206Taipei</strain>
    </source>
</reference>
<gene>
    <name evidence="1" type="ORF">MIND_00302000</name>
</gene>
<dbReference type="GeneID" id="59342398"/>